<protein>
    <submittedName>
        <fullName evidence="1">Uncharacterized protein</fullName>
    </submittedName>
</protein>
<proteinExistence type="predicted"/>
<dbReference type="EMBL" id="FOZL01000001">
    <property type="protein sequence ID" value="SFS02764.1"/>
    <property type="molecule type" value="Genomic_DNA"/>
</dbReference>
<keyword evidence="2" id="KW-1185">Reference proteome</keyword>
<gene>
    <name evidence="1" type="ORF">SAMN05421771_0709</name>
</gene>
<reference evidence="1 2" key="1">
    <citation type="submission" date="2016-10" db="EMBL/GenBank/DDBJ databases">
        <authorList>
            <person name="de Groot N.N."/>
        </authorList>
    </citation>
    <scope>NUCLEOTIDE SEQUENCE [LARGE SCALE GENOMIC DNA]</scope>
    <source>
        <strain evidence="1 2">DSM 21001</strain>
    </source>
</reference>
<accession>A0A1I6LH74</accession>
<dbReference type="Proteomes" id="UP000199024">
    <property type="component" value="Unassembled WGS sequence"/>
</dbReference>
<sequence>MQYGHIIAMIDACLERLHAARKLLSTPYHNAVVEVLHQTSKDQVVKTKKVRPAIRIKKKRVELTPSLFTSTPEIEAAAALPEAPEASPMPVVVEAPVVAVTKVSASRAVVATAQRAVAEIQTAIPALRRKHVPLPSALVSPVPTGPVFIPAAQVRENTQKRAEAKVEQAPATKAASAPLTAEMLAKRWLQSPAH</sequence>
<name>A0A1I6LH74_9BACT</name>
<evidence type="ECO:0000313" key="2">
    <source>
        <dbReference type="Proteomes" id="UP000199024"/>
    </source>
</evidence>
<organism evidence="1 2">
    <name type="scientific">Granulicella pectinivorans</name>
    <dbReference type="NCBI Taxonomy" id="474950"/>
    <lineage>
        <taxon>Bacteria</taxon>
        <taxon>Pseudomonadati</taxon>
        <taxon>Acidobacteriota</taxon>
        <taxon>Terriglobia</taxon>
        <taxon>Terriglobales</taxon>
        <taxon>Acidobacteriaceae</taxon>
        <taxon>Granulicella</taxon>
    </lineage>
</organism>
<evidence type="ECO:0000313" key="1">
    <source>
        <dbReference type="EMBL" id="SFS02764.1"/>
    </source>
</evidence>
<dbReference type="STRING" id="474950.SAMN05421771_0709"/>
<dbReference type="RefSeq" id="WP_089836672.1">
    <property type="nucleotide sequence ID" value="NZ_FOZL01000001.1"/>
</dbReference>
<dbReference type="AlphaFoldDB" id="A0A1I6LH74"/>